<keyword evidence="3" id="KW-1003">Cell membrane</keyword>
<reference evidence="11 12" key="1">
    <citation type="submission" date="2013-08" db="EMBL/GenBank/DDBJ databases">
        <authorList>
            <person name="Weinstock G."/>
            <person name="Sodergren E."/>
            <person name="Wylie T."/>
            <person name="Fulton L."/>
            <person name="Fulton R."/>
            <person name="Fronick C."/>
            <person name="O'Laughlin M."/>
            <person name="Godfrey J."/>
            <person name="Miner T."/>
            <person name="Herter B."/>
            <person name="Appelbaum E."/>
            <person name="Cordes M."/>
            <person name="Lek S."/>
            <person name="Wollam A."/>
            <person name="Pepin K.H."/>
            <person name="Palsikar V.B."/>
            <person name="Mitreva M."/>
            <person name="Wilson R.K."/>
        </authorList>
    </citation>
    <scope>NUCLEOTIDE SEQUENCE [LARGE SCALE GENOMIC DNA]</scope>
    <source>
        <strain evidence="11 12">ATCC BAA-474</strain>
    </source>
</reference>
<evidence type="ECO:0000256" key="3">
    <source>
        <dbReference type="ARBA" id="ARBA00022475"/>
    </source>
</evidence>
<keyword evidence="7" id="KW-0408">Iron</keyword>
<keyword evidence="8" id="KW-0406">Ion transport</keyword>
<evidence type="ECO:0000256" key="1">
    <source>
        <dbReference type="ARBA" id="ARBA00004202"/>
    </source>
</evidence>
<evidence type="ECO:0000256" key="5">
    <source>
        <dbReference type="ARBA" id="ARBA00022741"/>
    </source>
</evidence>
<dbReference type="EMBL" id="AXZF01000174">
    <property type="protein sequence ID" value="ERT65074.1"/>
    <property type="molecule type" value="Genomic_DNA"/>
</dbReference>
<dbReference type="HOGENOM" id="CLU_000604_1_11_0"/>
<gene>
    <name evidence="11" type="ORF">HMPREF0202_02818</name>
</gene>
<dbReference type="GO" id="GO:0016887">
    <property type="term" value="F:ATP hydrolysis activity"/>
    <property type="evidence" value="ECO:0007669"/>
    <property type="project" value="InterPro"/>
</dbReference>
<evidence type="ECO:0000259" key="10">
    <source>
        <dbReference type="PROSITE" id="PS50893"/>
    </source>
</evidence>
<keyword evidence="5" id="KW-0547">Nucleotide-binding</keyword>
<protein>
    <recommendedName>
        <fullName evidence="10">ABC transporter domain-containing protein</fullName>
    </recommendedName>
</protein>
<dbReference type="Pfam" id="PF00005">
    <property type="entry name" value="ABC_tran"/>
    <property type="match status" value="1"/>
</dbReference>
<dbReference type="RefSeq" id="WP_023052344.1">
    <property type="nucleotide sequence ID" value="NZ_CP173062.2"/>
</dbReference>
<dbReference type="CDD" id="cd03214">
    <property type="entry name" value="ABC_Iron-Siderophores_B12_Hemin"/>
    <property type="match status" value="1"/>
</dbReference>
<dbReference type="PROSITE" id="PS50893">
    <property type="entry name" value="ABC_TRANSPORTER_2"/>
    <property type="match status" value="1"/>
</dbReference>
<comment type="subcellular location">
    <subcellularLocation>
        <location evidence="1">Cell membrane</location>
        <topology evidence="1">Peripheral membrane protein</topology>
    </subcellularLocation>
</comment>
<dbReference type="PANTHER" id="PTHR42771">
    <property type="entry name" value="IRON(3+)-HYDROXAMATE IMPORT ATP-BINDING PROTEIN FHUC"/>
    <property type="match status" value="1"/>
</dbReference>
<keyword evidence="9" id="KW-0472">Membrane</keyword>
<evidence type="ECO:0000256" key="2">
    <source>
        <dbReference type="ARBA" id="ARBA00022448"/>
    </source>
</evidence>
<evidence type="ECO:0000256" key="7">
    <source>
        <dbReference type="ARBA" id="ARBA00023004"/>
    </source>
</evidence>
<organism evidence="11 12">
    <name type="scientific">Cetobacterium somerae ATCC BAA-474</name>
    <dbReference type="NCBI Taxonomy" id="1319815"/>
    <lineage>
        <taxon>Bacteria</taxon>
        <taxon>Fusobacteriati</taxon>
        <taxon>Fusobacteriota</taxon>
        <taxon>Fusobacteriia</taxon>
        <taxon>Fusobacteriales</taxon>
        <taxon>Fusobacteriaceae</taxon>
        <taxon>Cetobacterium</taxon>
    </lineage>
</organism>
<proteinExistence type="predicted"/>
<sequence>MIEIKNVSKSYRSKFVVENVTTDIPEGKITCIIGPNGAGKSTLLNMISRLTPLDSGEIKIDGKAISEWDKAELAKTIATLKQENTTNVRLTVYELISFGRFPHSGGRLNNEDKKIIEEAIEYMNLGEFRDKYLDELSGGQRQRAYIAMTIAQNTKYIFLDEPLNNLDMKSSVAMMKILHKLVKDFNKTIVIVMHDINFTSVYSDYILAMKNGKLKHMDETQNVVVKERLEKLYEMPFHIEEINKKNICVYF</sequence>
<evidence type="ECO:0000313" key="11">
    <source>
        <dbReference type="EMBL" id="ERT65074.1"/>
    </source>
</evidence>
<dbReference type="FunFam" id="3.40.50.300:FF:000134">
    <property type="entry name" value="Iron-enterobactin ABC transporter ATP-binding protein"/>
    <property type="match status" value="1"/>
</dbReference>
<comment type="caution">
    <text evidence="11">The sequence shown here is derived from an EMBL/GenBank/DDBJ whole genome shotgun (WGS) entry which is preliminary data.</text>
</comment>
<dbReference type="SUPFAM" id="SSF52540">
    <property type="entry name" value="P-loop containing nucleoside triphosphate hydrolases"/>
    <property type="match status" value="1"/>
</dbReference>
<dbReference type="STRING" id="1319815.HMPREF0202_02818"/>
<keyword evidence="4" id="KW-0410">Iron transport</keyword>
<dbReference type="eggNOG" id="COG4604">
    <property type="taxonomic scope" value="Bacteria"/>
</dbReference>
<keyword evidence="2" id="KW-0813">Transport</keyword>
<dbReference type="PATRIC" id="fig|1319815.3.peg.2685"/>
<feature type="domain" description="ABC transporter" evidence="10">
    <location>
        <begin position="2"/>
        <end position="236"/>
    </location>
</feature>
<name>U7V1N8_9FUSO</name>
<accession>U7V1N8</accession>
<dbReference type="InterPro" id="IPR003593">
    <property type="entry name" value="AAA+_ATPase"/>
</dbReference>
<dbReference type="GO" id="GO:0005886">
    <property type="term" value="C:plasma membrane"/>
    <property type="evidence" value="ECO:0007669"/>
    <property type="project" value="UniProtKB-SubCell"/>
</dbReference>
<dbReference type="GO" id="GO:0005524">
    <property type="term" value="F:ATP binding"/>
    <property type="evidence" value="ECO:0007669"/>
    <property type="project" value="UniProtKB-KW"/>
</dbReference>
<evidence type="ECO:0000256" key="6">
    <source>
        <dbReference type="ARBA" id="ARBA00022840"/>
    </source>
</evidence>
<dbReference type="InterPro" id="IPR027417">
    <property type="entry name" value="P-loop_NTPase"/>
</dbReference>
<dbReference type="PANTHER" id="PTHR42771:SF3">
    <property type="entry name" value="PETROBACTIN IMPORT ATP-BINDING PROTEIN YCLP"/>
    <property type="match status" value="1"/>
</dbReference>
<evidence type="ECO:0000313" key="12">
    <source>
        <dbReference type="Proteomes" id="UP000017081"/>
    </source>
</evidence>
<keyword evidence="6" id="KW-0067">ATP-binding</keyword>
<dbReference type="GO" id="GO:0006826">
    <property type="term" value="P:iron ion transport"/>
    <property type="evidence" value="ECO:0007669"/>
    <property type="project" value="UniProtKB-KW"/>
</dbReference>
<dbReference type="Proteomes" id="UP000017081">
    <property type="component" value="Unassembled WGS sequence"/>
</dbReference>
<dbReference type="AlphaFoldDB" id="U7V1N8"/>
<evidence type="ECO:0000256" key="8">
    <source>
        <dbReference type="ARBA" id="ARBA00023065"/>
    </source>
</evidence>
<dbReference type="InterPro" id="IPR051535">
    <property type="entry name" value="Siderophore_ABC-ATPase"/>
</dbReference>
<evidence type="ECO:0000256" key="9">
    <source>
        <dbReference type="ARBA" id="ARBA00023136"/>
    </source>
</evidence>
<dbReference type="SMART" id="SM00382">
    <property type="entry name" value="AAA"/>
    <property type="match status" value="1"/>
</dbReference>
<keyword evidence="12" id="KW-1185">Reference proteome</keyword>
<dbReference type="InterPro" id="IPR003439">
    <property type="entry name" value="ABC_transporter-like_ATP-bd"/>
</dbReference>
<evidence type="ECO:0000256" key="4">
    <source>
        <dbReference type="ARBA" id="ARBA00022496"/>
    </source>
</evidence>
<dbReference type="Gene3D" id="3.40.50.300">
    <property type="entry name" value="P-loop containing nucleotide triphosphate hydrolases"/>
    <property type="match status" value="1"/>
</dbReference>